<evidence type="ECO:0000313" key="4">
    <source>
        <dbReference type="EMBL" id="SUZ68849.1"/>
    </source>
</evidence>
<gene>
    <name evidence="4" type="ORF">METZ01_LOCUS21703</name>
</gene>
<evidence type="ECO:0000256" key="1">
    <source>
        <dbReference type="ARBA" id="ARBA00006112"/>
    </source>
</evidence>
<dbReference type="InterPro" id="IPR036425">
    <property type="entry name" value="MoaB/Mog-like_dom_sf"/>
</dbReference>
<protein>
    <recommendedName>
        <fullName evidence="3">MoaB/Mog domain-containing protein</fullName>
    </recommendedName>
</protein>
<proteinExistence type="inferred from homology"/>
<dbReference type="InterPro" id="IPR013484">
    <property type="entry name" value="MoaB_proteobac"/>
</dbReference>
<dbReference type="AlphaFoldDB" id="A0A381PS45"/>
<dbReference type="InterPro" id="IPR012245">
    <property type="entry name" value="MoaB"/>
</dbReference>
<dbReference type="PROSITE" id="PS01078">
    <property type="entry name" value="MOCF_BIOSYNTHESIS_1"/>
    <property type="match status" value="1"/>
</dbReference>
<dbReference type="NCBIfam" id="TIGR02667">
    <property type="entry name" value="moaB_proteo"/>
    <property type="match status" value="1"/>
</dbReference>
<dbReference type="PANTHER" id="PTHR43232">
    <property type="entry name" value="MOLYBDENUM COFACTOR BIOSYNTHESIS PROTEIN B"/>
    <property type="match status" value="1"/>
</dbReference>
<dbReference type="Pfam" id="PF00994">
    <property type="entry name" value="MoCF_biosynth"/>
    <property type="match status" value="1"/>
</dbReference>
<dbReference type="GO" id="GO:0006777">
    <property type="term" value="P:Mo-molybdopterin cofactor biosynthetic process"/>
    <property type="evidence" value="ECO:0007669"/>
    <property type="project" value="UniProtKB-KW"/>
</dbReference>
<dbReference type="PANTHER" id="PTHR43232:SF2">
    <property type="entry name" value="MOLYBDENUM COFACTOR BIOSYNTHESIS PROTEIN B"/>
    <property type="match status" value="1"/>
</dbReference>
<name>A0A381PS45_9ZZZZ</name>
<keyword evidence="2" id="KW-0501">Molybdenum cofactor biosynthesis</keyword>
<accession>A0A381PS45</accession>
<dbReference type="CDD" id="cd00886">
    <property type="entry name" value="MogA_MoaB"/>
    <property type="match status" value="1"/>
</dbReference>
<organism evidence="4">
    <name type="scientific">marine metagenome</name>
    <dbReference type="NCBI Taxonomy" id="408172"/>
    <lineage>
        <taxon>unclassified sequences</taxon>
        <taxon>metagenomes</taxon>
        <taxon>ecological metagenomes</taxon>
    </lineage>
</organism>
<dbReference type="EMBL" id="UINC01001045">
    <property type="protein sequence ID" value="SUZ68849.1"/>
    <property type="molecule type" value="Genomic_DNA"/>
</dbReference>
<evidence type="ECO:0000259" key="3">
    <source>
        <dbReference type="SMART" id="SM00852"/>
    </source>
</evidence>
<dbReference type="NCBIfam" id="TIGR00177">
    <property type="entry name" value="molyb_syn"/>
    <property type="match status" value="1"/>
</dbReference>
<dbReference type="InterPro" id="IPR008284">
    <property type="entry name" value="MoCF_biosynth_CS"/>
</dbReference>
<sequence length="164" mass="18452">MNISVLTISDTRTLEDDKSGDLLCERIQSSGHKLYKRDIIEDDKGKIKKTIKDWSSDDHSNVIITTGGTGLTGRDLTPEALEEIFEKKIDGFSTIFHLISYEKIGTSTLLSRTTAGILNSTYIFALPGSPNAVKDGWDNILKFQLDRRFKPCNFVEIIPRLDEK</sequence>
<evidence type="ECO:0000256" key="2">
    <source>
        <dbReference type="ARBA" id="ARBA00023150"/>
    </source>
</evidence>
<dbReference type="SUPFAM" id="SSF53218">
    <property type="entry name" value="Molybdenum cofactor biosynthesis proteins"/>
    <property type="match status" value="1"/>
</dbReference>
<dbReference type="GO" id="GO:0005829">
    <property type="term" value="C:cytosol"/>
    <property type="evidence" value="ECO:0007669"/>
    <property type="project" value="TreeGrafter"/>
</dbReference>
<dbReference type="Gene3D" id="3.40.980.10">
    <property type="entry name" value="MoaB/Mog-like domain"/>
    <property type="match status" value="1"/>
</dbReference>
<reference evidence="4" key="1">
    <citation type="submission" date="2018-05" db="EMBL/GenBank/DDBJ databases">
        <authorList>
            <person name="Lanie J.A."/>
            <person name="Ng W.-L."/>
            <person name="Kazmierczak K.M."/>
            <person name="Andrzejewski T.M."/>
            <person name="Davidsen T.M."/>
            <person name="Wayne K.J."/>
            <person name="Tettelin H."/>
            <person name="Glass J.I."/>
            <person name="Rusch D."/>
            <person name="Podicherti R."/>
            <person name="Tsui H.-C.T."/>
            <person name="Winkler M.E."/>
        </authorList>
    </citation>
    <scope>NUCLEOTIDE SEQUENCE</scope>
</reference>
<dbReference type="SMART" id="SM00852">
    <property type="entry name" value="MoCF_biosynth"/>
    <property type="match status" value="1"/>
</dbReference>
<comment type="similarity">
    <text evidence="1">Belongs to the MoaB/Mog family.</text>
</comment>
<dbReference type="PIRSF" id="PIRSF006443">
    <property type="entry name" value="MoaB"/>
    <property type="match status" value="1"/>
</dbReference>
<feature type="domain" description="MoaB/Mog" evidence="3">
    <location>
        <begin position="4"/>
        <end position="148"/>
    </location>
</feature>
<dbReference type="InterPro" id="IPR001453">
    <property type="entry name" value="MoaB/Mog_dom"/>
</dbReference>